<dbReference type="InterPro" id="IPR016166">
    <property type="entry name" value="FAD-bd_PCMH"/>
</dbReference>
<dbReference type="SUPFAM" id="SSF56176">
    <property type="entry name" value="FAD-binding/transporter-associated domain-like"/>
    <property type="match status" value="1"/>
</dbReference>
<dbReference type="InterPro" id="IPR016169">
    <property type="entry name" value="FAD-bd_PCMH_sub2"/>
</dbReference>
<dbReference type="InterPro" id="IPR016171">
    <property type="entry name" value="Vanillyl_alc_oxidase_C-sub2"/>
</dbReference>
<evidence type="ECO:0000259" key="5">
    <source>
        <dbReference type="PROSITE" id="PS51387"/>
    </source>
</evidence>
<dbReference type="Proteomes" id="UP000886251">
    <property type="component" value="Unassembled WGS sequence"/>
</dbReference>
<comment type="caution">
    <text evidence="6">The sequence shown here is derived from an EMBL/GenBank/DDBJ whole genome shotgun (WGS) entry which is preliminary data.</text>
</comment>
<gene>
    <name evidence="6" type="primary">glcE</name>
    <name evidence="6" type="ORF">ENI96_07780</name>
</gene>
<dbReference type="Gene3D" id="3.30.465.10">
    <property type="match status" value="1"/>
</dbReference>
<dbReference type="SUPFAM" id="SSF55103">
    <property type="entry name" value="FAD-linked oxidases, C-terminal domain"/>
    <property type="match status" value="1"/>
</dbReference>
<keyword evidence="2" id="KW-0285">Flavoprotein</keyword>
<keyword evidence="4 6" id="KW-0560">Oxidoreductase</keyword>
<dbReference type="GO" id="GO:0019154">
    <property type="term" value="F:glycolate dehydrogenase activity"/>
    <property type="evidence" value="ECO:0007669"/>
    <property type="project" value="UniProtKB-EC"/>
</dbReference>
<accession>A0A831RMY0</accession>
<evidence type="ECO:0000256" key="3">
    <source>
        <dbReference type="ARBA" id="ARBA00022827"/>
    </source>
</evidence>
<evidence type="ECO:0000256" key="2">
    <source>
        <dbReference type="ARBA" id="ARBA00022630"/>
    </source>
</evidence>
<dbReference type="EMBL" id="DRKP01000086">
    <property type="protein sequence ID" value="HEB96316.1"/>
    <property type="molecule type" value="Genomic_DNA"/>
</dbReference>
<keyword evidence="3" id="KW-0274">FAD</keyword>
<proteinExistence type="predicted"/>
<evidence type="ECO:0000313" key="6">
    <source>
        <dbReference type="EMBL" id="HEB96316.1"/>
    </source>
</evidence>
<protein>
    <submittedName>
        <fullName evidence="6">Glycolate oxidase subunit GlcE</fullName>
        <ecNumber evidence="6">1.1.99.14</ecNumber>
    </submittedName>
</protein>
<dbReference type="InterPro" id="IPR016164">
    <property type="entry name" value="FAD-linked_Oxase-like_C"/>
</dbReference>
<sequence length="352" mass="37841">MSDLTTTLQQQVAAAYRAGTPLQLVGGGSKDFYGRTPRGEPLPLAGHSGVVNYEPRELVLTARAGTTLAEIEALLRRSGQMLPFEPPHFGDAATLGGTLACGLSGPRRPYVGALRDFVLGVRLINGRGELLHFGGEVMKNVAGYDVSRLMAGALGTLGVVLEVSLKVLPRPENGLTLVQERTPEEAILVMNQWAAAPLPLTAACYDGLRLYVRLEGAPATLTAGRQRVGGDLLEEGERFWRDLREQRLAFFETGKPLWRLSVPATAPPVELAGKQLIDWGGAQRWLVSDAPAAAIREASIRVGGAATLFRGGDREGEVFQPLPAPMAALQRSLKQAFDPAGILNPGRMYREF</sequence>
<reference evidence="6" key="1">
    <citation type="journal article" date="2020" name="mSystems">
        <title>Genome- and Community-Level Interaction Insights into Carbon Utilization and Element Cycling Functions of Hydrothermarchaeota in Hydrothermal Sediment.</title>
        <authorList>
            <person name="Zhou Z."/>
            <person name="Liu Y."/>
            <person name="Xu W."/>
            <person name="Pan J."/>
            <person name="Luo Z.H."/>
            <person name="Li M."/>
        </authorList>
    </citation>
    <scope>NUCLEOTIDE SEQUENCE [LARGE SCALE GENOMIC DNA]</scope>
    <source>
        <strain evidence="6">HyVt-443</strain>
    </source>
</reference>
<dbReference type="PROSITE" id="PS51387">
    <property type="entry name" value="FAD_PCMH"/>
    <property type="match status" value="1"/>
</dbReference>
<comment type="cofactor">
    <cofactor evidence="1">
        <name>FAD</name>
        <dbReference type="ChEBI" id="CHEBI:57692"/>
    </cofactor>
</comment>
<dbReference type="Gene3D" id="1.10.45.10">
    <property type="entry name" value="Vanillyl-alcohol Oxidase, Chain A, domain 4"/>
    <property type="match status" value="1"/>
</dbReference>
<dbReference type="InterPro" id="IPR036318">
    <property type="entry name" value="FAD-bd_PCMH-like_sf"/>
</dbReference>
<organism evidence="6">
    <name type="scientific">Sedimenticola thiotaurini</name>
    <dbReference type="NCBI Taxonomy" id="1543721"/>
    <lineage>
        <taxon>Bacteria</taxon>
        <taxon>Pseudomonadati</taxon>
        <taxon>Pseudomonadota</taxon>
        <taxon>Gammaproteobacteria</taxon>
        <taxon>Chromatiales</taxon>
        <taxon>Sedimenticolaceae</taxon>
        <taxon>Sedimenticola</taxon>
    </lineage>
</organism>
<dbReference type="GO" id="GO:0071949">
    <property type="term" value="F:FAD binding"/>
    <property type="evidence" value="ECO:0007669"/>
    <property type="project" value="InterPro"/>
</dbReference>
<dbReference type="PANTHER" id="PTHR11748">
    <property type="entry name" value="D-LACTATE DEHYDROGENASE"/>
    <property type="match status" value="1"/>
</dbReference>
<dbReference type="AlphaFoldDB" id="A0A831RMY0"/>
<dbReference type="PANTHER" id="PTHR11748:SF103">
    <property type="entry name" value="GLYCOLATE OXIDASE SUBUNIT GLCE"/>
    <property type="match status" value="1"/>
</dbReference>
<dbReference type="Pfam" id="PF01565">
    <property type="entry name" value="FAD_binding_4"/>
    <property type="match status" value="1"/>
</dbReference>
<name>A0A831RMY0_9GAMM</name>
<evidence type="ECO:0000256" key="4">
    <source>
        <dbReference type="ARBA" id="ARBA00023002"/>
    </source>
</evidence>
<dbReference type="EC" id="1.1.99.14" evidence="6"/>
<dbReference type="InterPro" id="IPR004113">
    <property type="entry name" value="FAD-bd_oxidored_4_C"/>
</dbReference>
<dbReference type="NCBIfam" id="NF008439">
    <property type="entry name" value="PRK11282.1"/>
    <property type="match status" value="1"/>
</dbReference>
<dbReference type="Pfam" id="PF02913">
    <property type="entry name" value="FAD-oxidase_C"/>
    <property type="match status" value="1"/>
</dbReference>
<evidence type="ECO:0000256" key="1">
    <source>
        <dbReference type="ARBA" id="ARBA00001974"/>
    </source>
</evidence>
<feature type="domain" description="FAD-binding PCMH-type" evidence="5">
    <location>
        <begin position="1"/>
        <end position="170"/>
    </location>
</feature>
<dbReference type="InterPro" id="IPR006094">
    <property type="entry name" value="Oxid_FAD_bind_N"/>
</dbReference>